<evidence type="ECO:0000313" key="3">
    <source>
        <dbReference type="EMBL" id="QDY86621.1"/>
    </source>
</evidence>
<evidence type="ECO:0000313" key="4">
    <source>
        <dbReference type="Proteomes" id="UP000318927"/>
    </source>
</evidence>
<keyword evidence="4" id="KW-1185">Reference proteome</keyword>
<reference evidence="3 4" key="1">
    <citation type="journal article" date="2019" name="Microbiol. Resour. Announc.">
        <title>Complete Genome Sequences of Three Mycoplasma anserisalpingitis (Mycoplasma sp. 1220) Strains.</title>
        <authorList>
            <person name="Grozner D."/>
            <person name="Forro B."/>
            <person name="Kovacs A.B."/>
            <person name="Marton S."/>
            <person name="Banyai K."/>
            <person name="Kreizinger Z."/>
            <person name="Sulyok K.M."/>
            <person name="Gyuranecz M."/>
        </authorList>
    </citation>
    <scope>NUCLEOTIDE SEQUENCE [LARGE SCALE GENOMIC DNA]</scope>
    <source>
        <strain evidence="3 4">ATCC:BAA-2147</strain>
    </source>
</reference>
<keyword evidence="2" id="KW-0812">Transmembrane</keyword>
<dbReference type="EMBL" id="CP042295">
    <property type="protein sequence ID" value="QDY86621.1"/>
    <property type="molecule type" value="Genomic_DNA"/>
</dbReference>
<dbReference type="KEGG" id="mans:FRW55_00350"/>
<evidence type="ECO:0000256" key="2">
    <source>
        <dbReference type="SAM" id="Phobius"/>
    </source>
</evidence>
<feature type="transmembrane region" description="Helical" evidence="2">
    <location>
        <begin position="129"/>
        <end position="152"/>
    </location>
</feature>
<keyword evidence="2" id="KW-1133">Transmembrane helix</keyword>
<sequence>MEEFINQLNGILDFKYTTAIMAVWFVLVLILGYLWGFKRGLIANIINVVIIFAALVVAAIISVSLRSTIGNALSSADDTGMLKDSGLLDNIVGYLALFIHLITLIIFMIISGIIGMFRKKPKRTFMRPFYGLISMAGSLPIAAFSTAIVTPITKHDNGMSKFVSALSIGFSFTTANGAEGIIESLAKTTESINKINSDNPEERKEGAHNILNDPAIGNLLDKLITQNNKKEENKPIEPMQPNTSDGSSTETTNPNQPAEKPSEGDSINKIFEELIGDNEGLVQNLKNNKEVIEGLNKITEINTNEITTEQINEFTAEFIKGARENLGNSKQLDALLSVIEEEGLSSLSNNGVKIVELGVSLVKSQLGNESNIKFDEINDKLKDIINKAVELKNSGN</sequence>
<feature type="transmembrane region" description="Helical" evidence="2">
    <location>
        <begin position="16"/>
        <end position="35"/>
    </location>
</feature>
<evidence type="ECO:0000256" key="1">
    <source>
        <dbReference type="SAM" id="MobiDB-lite"/>
    </source>
</evidence>
<organism evidence="3 4">
    <name type="scientific">Mycoplasma anserisalpingitidis</name>
    <dbReference type="NCBI Taxonomy" id="519450"/>
    <lineage>
        <taxon>Bacteria</taxon>
        <taxon>Bacillati</taxon>
        <taxon>Mycoplasmatota</taxon>
        <taxon>Mollicutes</taxon>
        <taxon>Mycoplasmataceae</taxon>
        <taxon>Mycoplasma</taxon>
    </lineage>
</organism>
<dbReference type="AlphaFoldDB" id="A0A5B8JWH4"/>
<feature type="transmembrane region" description="Helical" evidence="2">
    <location>
        <begin position="42"/>
        <end position="65"/>
    </location>
</feature>
<protein>
    <submittedName>
        <fullName evidence="3">Uncharacterized protein</fullName>
    </submittedName>
</protein>
<dbReference type="RefSeq" id="WP_146368257.1">
    <property type="nucleotide sequence ID" value="NZ_CP042295.1"/>
</dbReference>
<gene>
    <name evidence="3" type="ORF">FRW55_00350</name>
</gene>
<feature type="compositionally biased region" description="Polar residues" evidence="1">
    <location>
        <begin position="240"/>
        <end position="256"/>
    </location>
</feature>
<feature type="transmembrane region" description="Helical" evidence="2">
    <location>
        <begin position="91"/>
        <end position="117"/>
    </location>
</feature>
<dbReference type="Proteomes" id="UP000318927">
    <property type="component" value="Chromosome"/>
</dbReference>
<proteinExistence type="predicted"/>
<name>A0A5B8JWH4_9MOLU</name>
<dbReference type="OrthoDB" id="401170at2"/>
<feature type="region of interest" description="Disordered" evidence="1">
    <location>
        <begin position="230"/>
        <end position="265"/>
    </location>
</feature>
<keyword evidence="2" id="KW-0472">Membrane</keyword>
<accession>A0A5B8JWH4</accession>